<comment type="caution">
    <text evidence="1">The sequence shown here is derived from an EMBL/GenBank/DDBJ whole genome shotgun (WGS) entry which is preliminary data.</text>
</comment>
<dbReference type="EMBL" id="BJON01000031">
    <property type="protein sequence ID" value="GED72559.1"/>
    <property type="molecule type" value="Genomic_DNA"/>
</dbReference>
<sequence length="51" mass="6070">MIVFKTLRIKGIVDTCVDNKIDENCKNVTELIYKLGRWIDEFDESLFLYLN</sequence>
<proteinExistence type="predicted"/>
<name>A0ABQ0TXP6_9BACL</name>
<dbReference type="Proteomes" id="UP000319578">
    <property type="component" value="Unassembled WGS sequence"/>
</dbReference>
<keyword evidence="2" id="KW-1185">Reference proteome</keyword>
<organism evidence="1 2">
    <name type="scientific">Brevibacillus reuszeri</name>
    <dbReference type="NCBI Taxonomy" id="54915"/>
    <lineage>
        <taxon>Bacteria</taxon>
        <taxon>Bacillati</taxon>
        <taxon>Bacillota</taxon>
        <taxon>Bacilli</taxon>
        <taxon>Bacillales</taxon>
        <taxon>Paenibacillaceae</taxon>
        <taxon>Brevibacillus</taxon>
    </lineage>
</organism>
<gene>
    <name evidence="1" type="ORF">BRE01_62610</name>
</gene>
<evidence type="ECO:0000313" key="1">
    <source>
        <dbReference type="EMBL" id="GED72559.1"/>
    </source>
</evidence>
<reference evidence="1 2" key="1">
    <citation type="submission" date="2019-06" db="EMBL/GenBank/DDBJ databases">
        <title>Whole genome shotgun sequence of Brevibacillus reuszeri NBRC 15719.</title>
        <authorList>
            <person name="Hosoyama A."/>
            <person name="Uohara A."/>
            <person name="Ohji S."/>
            <person name="Ichikawa N."/>
        </authorList>
    </citation>
    <scope>NUCLEOTIDE SEQUENCE [LARGE SCALE GENOMIC DNA]</scope>
    <source>
        <strain evidence="1 2">NBRC 15719</strain>
    </source>
</reference>
<protein>
    <submittedName>
        <fullName evidence="1">Uncharacterized protein</fullName>
    </submittedName>
</protein>
<evidence type="ECO:0000313" key="2">
    <source>
        <dbReference type="Proteomes" id="UP000319578"/>
    </source>
</evidence>
<accession>A0ABQ0TXP6</accession>